<evidence type="ECO:0000313" key="2">
    <source>
        <dbReference type="EMBL" id="KAF9746772.1"/>
    </source>
</evidence>
<protein>
    <recommendedName>
        <fullName evidence="1">DUF6604 domain-containing protein</fullName>
    </recommendedName>
</protein>
<dbReference type="PANTHER" id="PTHR38795">
    <property type="entry name" value="DUF6604 DOMAIN-CONTAINING PROTEIN"/>
    <property type="match status" value="1"/>
</dbReference>
<dbReference type="PANTHER" id="PTHR38795:SF1">
    <property type="entry name" value="DUF6604 DOMAIN-CONTAINING PROTEIN"/>
    <property type="match status" value="1"/>
</dbReference>
<sequence>MGYSRNCVKMRPNQLENIYQQYKHDTKAVTLWFASTAKIYGYPEDLVASKSWGVIHSRLDQFNDEIRKEAAHGRKAMPLPPHPQREEYILALDDILPLVQIIAQRTNPAVAMPKVADS</sequence>
<dbReference type="Proteomes" id="UP000616885">
    <property type="component" value="Unassembled WGS sequence"/>
</dbReference>
<reference evidence="2" key="1">
    <citation type="submission" date="2020-10" db="EMBL/GenBank/DDBJ databases">
        <title>High-Quality Genome Resource of Clonostachys rosea strain S41 by Oxford Nanopore Long-Read Sequencing.</title>
        <authorList>
            <person name="Wang H."/>
        </authorList>
    </citation>
    <scope>NUCLEOTIDE SEQUENCE</scope>
    <source>
        <strain evidence="2">S41</strain>
    </source>
</reference>
<proteinExistence type="predicted"/>
<organism evidence="2 3">
    <name type="scientific">Bionectria ochroleuca</name>
    <name type="common">Gliocladium roseum</name>
    <dbReference type="NCBI Taxonomy" id="29856"/>
    <lineage>
        <taxon>Eukaryota</taxon>
        <taxon>Fungi</taxon>
        <taxon>Dikarya</taxon>
        <taxon>Ascomycota</taxon>
        <taxon>Pezizomycotina</taxon>
        <taxon>Sordariomycetes</taxon>
        <taxon>Hypocreomycetidae</taxon>
        <taxon>Hypocreales</taxon>
        <taxon>Bionectriaceae</taxon>
        <taxon>Clonostachys</taxon>
    </lineage>
</organism>
<comment type="caution">
    <text evidence="2">The sequence shown here is derived from an EMBL/GenBank/DDBJ whole genome shotgun (WGS) entry which is preliminary data.</text>
</comment>
<dbReference type="Pfam" id="PF20253">
    <property type="entry name" value="DUF6604"/>
    <property type="match status" value="1"/>
</dbReference>
<gene>
    <name evidence="2" type="ORF">IM811_003677</name>
</gene>
<dbReference type="AlphaFoldDB" id="A0A8H7KF30"/>
<evidence type="ECO:0000259" key="1">
    <source>
        <dbReference type="Pfam" id="PF20253"/>
    </source>
</evidence>
<dbReference type="EMBL" id="JADCTT010000011">
    <property type="protein sequence ID" value="KAF9746772.1"/>
    <property type="molecule type" value="Genomic_DNA"/>
</dbReference>
<dbReference type="InterPro" id="IPR046539">
    <property type="entry name" value="DUF6604"/>
</dbReference>
<evidence type="ECO:0000313" key="3">
    <source>
        <dbReference type="Proteomes" id="UP000616885"/>
    </source>
</evidence>
<feature type="domain" description="DUF6604" evidence="1">
    <location>
        <begin position="20"/>
        <end position="114"/>
    </location>
</feature>
<name>A0A8H7KF30_BIOOC</name>
<accession>A0A8H7KF30</accession>